<evidence type="ECO:0000313" key="3">
    <source>
        <dbReference type="EMBL" id="GFD15582.1"/>
    </source>
</evidence>
<accession>A0A699TXE2</accession>
<evidence type="ECO:0000259" key="2">
    <source>
        <dbReference type="PROSITE" id="PS50158"/>
    </source>
</evidence>
<evidence type="ECO:0000256" key="1">
    <source>
        <dbReference type="PROSITE-ProRule" id="PRU00047"/>
    </source>
</evidence>
<feature type="domain" description="CCHC-type" evidence="2">
    <location>
        <begin position="52"/>
        <end position="64"/>
    </location>
</feature>
<sequence>FCYRRGVPGHKARNCIAVEGHGGGGRCYDCGIHDCLARYCHDGGRGGSDGCCFKCGEDGHIAKDWPNKHVRR</sequence>
<keyword evidence="1" id="KW-0862">Zinc</keyword>
<dbReference type="AlphaFoldDB" id="A0A699TXE2"/>
<dbReference type="Pfam" id="PF00098">
    <property type="entry name" value="zf-CCHC"/>
    <property type="match status" value="1"/>
</dbReference>
<proteinExistence type="predicted"/>
<keyword evidence="1" id="KW-0479">Metal-binding</keyword>
<dbReference type="GO" id="GO:0003676">
    <property type="term" value="F:nucleic acid binding"/>
    <property type="evidence" value="ECO:0007669"/>
    <property type="project" value="InterPro"/>
</dbReference>
<dbReference type="SMART" id="SM00343">
    <property type="entry name" value="ZnF_C2HC"/>
    <property type="match status" value="2"/>
</dbReference>
<dbReference type="PROSITE" id="PS50158">
    <property type="entry name" value="ZF_CCHC"/>
    <property type="match status" value="1"/>
</dbReference>
<dbReference type="EMBL" id="BKCJ011287460">
    <property type="protein sequence ID" value="GFD15582.1"/>
    <property type="molecule type" value="Genomic_DNA"/>
</dbReference>
<protein>
    <recommendedName>
        <fullName evidence="2">CCHC-type domain-containing protein</fullName>
    </recommendedName>
</protein>
<dbReference type="Gene3D" id="4.10.60.10">
    <property type="entry name" value="Zinc finger, CCHC-type"/>
    <property type="match status" value="1"/>
</dbReference>
<keyword evidence="1" id="KW-0863">Zinc-finger</keyword>
<feature type="non-terminal residue" evidence="3">
    <location>
        <position position="1"/>
    </location>
</feature>
<reference evidence="3" key="1">
    <citation type="journal article" date="2019" name="Sci. Rep.">
        <title>Draft genome of Tanacetum cinerariifolium, the natural source of mosquito coil.</title>
        <authorList>
            <person name="Yamashiro T."/>
            <person name="Shiraishi A."/>
            <person name="Satake H."/>
            <person name="Nakayama K."/>
        </authorList>
    </citation>
    <scope>NUCLEOTIDE SEQUENCE</scope>
</reference>
<gene>
    <name evidence="3" type="ORF">Tci_887551</name>
</gene>
<organism evidence="3">
    <name type="scientific">Tanacetum cinerariifolium</name>
    <name type="common">Dalmatian daisy</name>
    <name type="synonym">Chrysanthemum cinerariifolium</name>
    <dbReference type="NCBI Taxonomy" id="118510"/>
    <lineage>
        <taxon>Eukaryota</taxon>
        <taxon>Viridiplantae</taxon>
        <taxon>Streptophyta</taxon>
        <taxon>Embryophyta</taxon>
        <taxon>Tracheophyta</taxon>
        <taxon>Spermatophyta</taxon>
        <taxon>Magnoliopsida</taxon>
        <taxon>eudicotyledons</taxon>
        <taxon>Gunneridae</taxon>
        <taxon>Pentapetalae</taxon>
        <taxon>asterids</taxon>
        <taxon>campanulids</taxon>
        <taxon>Asterales</taxon>
        <taxon>Asteraceae</taxon>
        <taxon>Asteroideae</taxon>
        <taxon>Anthemideae</taxon>
        <taxon>Anthemidinae</taxon>
        <taxon>Tanacetum</taxon>
    </lineage>
</organism>
<dbReference type="GO" id="GO:0008270">
    <property type="term" value="F:zinc ion binding"/>
    <property type="evidence" value="ECO:0007669"/>
    <property type="project" value="UniProtKB-KW"/>
</dbReference>
<dbReference type="InterPro" id="IPR001878">
    <property type="entry name" value="Znf_CCHC"/>
</dbReference>
<name>A0A699TXE2_TANCI</name>
<comment type="caution">
    <text evidence="3">The sequence shown here is derived from an EMBL/GenBank/DDBJ whole genome shotgun (WGS) entry which is preliminary data.</text>
</comment>